<dbReference type="AlphaFoldDB" id="A0AA92C593"/>
<evidence type="ECO:0000313" key="1">
    <source>
        <dbReference type="EMBL" id="PVE56322.1"/>
    </source>
</evidence>
<protein>
    <submittedName>
        <fullName evidence="1">Uncharacterized protein</fullName>
    </submittedName>
</protein>
<dbReference type="RefSeq" id="WP_116493686.1">
    <property type="nucleotide sequence ID" value="NZ_QDFR01000001.1"/>
</dbReference>
<organism evidence="1 2">
    <name type="scientific">Rhizobium rhizogenes</name>
    <name type="common">Agrobacterium rhizogenes</name>
    <dbReference type="NCBI Taxonomy" id="359"/>
    <lineage>
        <taxon>Bacteria</taxon>
        <taxon>Pseudomonadati</taxon>
        <taxon>Pseudomonadota</taxon>
        <taxon>Alphaproteobacteria</taxon>
        <taxon>Hyphomicrobiales</taxon>
        <taxon>Rhizobiaceae</taxon>
        <taxon>Rhizobium/Agrobacterium group</taxon>
        <taxon>Rhizobium</taxon>
    </lineage>
</organism>
<name>A0AA92C593_RHIRH</name>
<proteinExistence type="predicted"/>
<sequence>MTAIFFDTARLKAFSALSKAGKSTIKLEIETTDHFELAYILRQLDQIEAEQKQATKPKKAETKKAAPLLALPAPAKQLTFRGSANE</sequence>
<gene>
    <name evidence="1" type="ORF">DC430_00490</name>
</gene>
<comment type="caution">
    <text evidence="1">The sequence shown here is derived from an EMBL/GenBank/DDBJ whole genome shotgun (WGS) entry which is preliminary data.</text>
</comment>
<dbReference type="EMBL" id="QDFR01000001">
    <property type="protein sequence ID" value="PVE56322.1"/>
    <property type="molecule type" value="Genomic_DNA"/>
</dbReference>
<accession>A0AA92C593</accession>
<reference evidence="1 2" key="1">
    <citation type="submission" date="2018-04" db="EMBL/GenBank/DDBJ databases">
        <authorList>
            <person name="Hagen T."/>
        </authorList>
    </citation>
    <scope>NUCLEOTIDE SEQUENCE [LARGE SCALE GENOMIC DNA]</scope>
    <source>
        <strain evidence="1 2">TPD7009</strain>
    </source>
</reference>
<dbReference type="Proteomes" id="UP000244335">
    <property type="component" value="Unassembled WGS sequence"/>
</dbReference>
<evidence type="ECO:0000313" key="2">
    <source>
        <dbReference type="Proteomes" id="UP000244335"/>
    </source>
</evidence>